<evidence type="ECO:0000256" key="5">
    <source>
        <dbReference type="ARBA" id="ARBA00022737"/>
    </source>
</evidence>
<dbReference type="GO" id="GO:0005507">
    <property type="term" value="F:copper ion binding"/>
    <property type="evidence" value="ECO:0007669"/>
    <property type="project" value="InterPro"/>
</dbReference>
<dbReference type="PANTHER" id="PTHR11709">
    <property type="entry name" value="MULTI-COPPER OXIDASE"/>
    <property type="match status" value="1"/>
</dbReference>
<evidence type="ECO:0000256" key="2">
    <source>
        <dbReference type="ARBA" id="ARBA00010609"/>
    </source>
</evidence>
<evidence type="ECO:0000256" key="4">
    <source>
        <dbReference type="ARBA" id="ARBA00022723"/>
    </source>
</evidence>
<proteinExistence type="inferred from homology"/>
<dbReference type="Pfam" id="PF07731">
    <property type="entry name" value="Cu-oxidase_2"/>
    <property type="match status" value="1"/>
</dbReference>
<sequence>MMVPEMADQNDMVTSFYFRNNQTSLCHPRLPPVPTQVDEHLFITLGLGSICSSVATMNNVSLELPVVTTPLLEAHYYNTSGMANKLIEIPERLPRMFNFTDRALIPEGPEAARLESTSKATLVRWFRHGAVVEMVLQSTAVLQSESNPMHLHGHDMFVLARGLGNYDAARDVARYNLLNPPVKNTVLVPSLGWVAVRFVADNPGVWYMHCHYEFHLSMGMTALIIVEDGPTVDTSLPPPPADFRSCITDGDILQDEFYFQSKKSEISRV</sequence>
<evidence type="ECO:0000256" key="6">
    <source>
        <dbReference type="ARBA" id="ARBA00023002"/>
    </source>
</evidence>
<dbReference type="Gene3D" id="2.60.40.420">
    <property type="entry name" value="Cupredoxins - blue copper proteins"/>
    <property type="match status" value="1"/>
</dbReference>
<keyword evidence="7" id="KW-0186">Copper</keyword>
<dbReference type="InterPro" id="IPR011706">
    <property type="entry name" value="Cu-oxidase_C"/>
</dbReference>
<reference evidence="9" key="2">
    <citation type="submission" date="2021-12" db="EMBL/GenBank/DDBJ databases">
        <title>Resequencing data analysis of finger millet.</title>
        <authorList>
            <person name="Hatakeyama M."/>
            <person name="Aluri S."/>
            <person name="Balachadran M.T."/>
            <person name="Sivarajan S.R."/>
            <person name="Poveda L."/>
            <person name="Shimizu-Inatsugi R."/>
            <person name="Schlapbach R."/>
            <person name="Sreeman S.M."/>
            <person name="Shimizu K.K."/>
        </authorList>
    </citation>
    <scope>NUCLEOTIDE SEQUENCE</scope>
</reference>
<name>A0AAV5BXB9_ELECO</name>
<gene>
    <name evidence="9" type="primary">ga06922</name>
    <name evidence="9" type="ORF">PR202_ga06922</name>
</gene>
<feature type="domain" description="Plastocyanin-like" evidence="8">
    <location>
        <begin position="90"/>
        <end position="228"/>
    </location>
</feature>
<protein>
    <recommendedName>
        <fullName evidence="8">Plastocyanin-like domain-containing protein</fullName>
    </recommendedName>
</protein>
<keyword evidence="3" id="KW-0964">Secreted</keyword>
<dbReference type="PANTHER" id="PTHR11709:SF512">
    <property type="entry name" value="LACCASE"/>
    <property type="match status" value="1"/>
</dbReference>
<keyword evidence="4" id="KW-0479">Metal-binding</keyword>
<comment type="subcellular location">
    <subcellularLocation>
        <location evidence="1">Secreted</location>
    </subcellularLocation>
</comment>
<dbReference type="Proteomes" id="UP001054889">
    <property type="component" value="Unassembled WGS sequence"/>
</dbReference>
<reference evidence="9" key="1">
    <citation type="journal article" date="2018" name="DNA Res.">
        <title>Multiple hybrid de novo genome assembly of finger millet, an orphan allotetraploid crop.</title>
        <authorList>
            <person name="Hatakeyama M."/>
            <person name="Aluri S."/>
            <person name="Balachadran M.T."/>
            <person name="Sivarajan S.R."/>
            <person name="Patrignani A."/>
            <person name="Gruter S."/>
            <person name="Poveda L."/>
            <person name="Shimizu-Inatsugi R."/>
            <person name="Baeten J."/>
            <person name="Francoijs K.J."/>
            <person name="Nataraja K.N."/>
            <person name="Reddy Y.A.N."/>
            <person name="Phadnis S."/>
            <person name="Ravikumar R.L."/>
            <person name="Schlapbach R."/>
            <person name="Sreeman S.M."/>
            <person name="Shimizu K.K."/>
        </authorList>
    </citation>
    <scope>NUCLEOTIDE SEQUENCE</scope>
</reference>
<dbReference type="EMBL" id="BQKI01000003">
    <property type="protein sequence ID" value="GJM90622.1"/>
    <property type="molecule type" value="Genomic_DNA"/>
</dbReference>
<evidence type="ECO:0000313" key="9">
    <source>
        <dbReference type="EMBL" id="GJM90622.1"/>
    </source>
</evidence>
<keyword evidence="6" id="KW-0560">Oxidoreductase</keyword>
<dbReference type="GO" id="GO:0005576">
    <property type="term" value="C:extracellular region"/>
    <property type="evidence" value="ECO:0007669"/>
    <property type="project" value="UniProtKB-SubCell"/>
</dbReference>
<organism evidence="9 10">
    <name type="scientific">Eleusine coracana subsp. coracana</name>
    <dbReference type="NCBI Taxonomy" id="191504"/>
    <lineage>
        <taxon>Eukaryota</taxon>
        <taxon>Viridiplantae</taxon>
        <taxon>Streptophyta</taxon>
        <taxon>Embryophyta</taxon>
        <taxon>Tracheophyta</taxon>
        <taxon>Spermatophyta</taxon>
        <taxon>Magnoliopsida</taxon>
        <taxon>Liliopsida</taxon>
        <taxon>Poales</taxon>
        <taxon>Poaceae</taxon>
        <taxon>PACMAD clade</taxon>
        <taxon>Chloridoideae</taxon>
        <taxon>Cynodonteae</taxon>
        <taxon>Eleusininae</taxon>
        <taxon>Eleusine</taxon>
    </lineage>
</organism>
<evidence type="ECO:0000259" key="8">
    <source>
        <dbReference type="Pfam" id="PF07731"/>
    </source>
</evidence>
<keyword evidence="5" id="KW-0677">Repeat</keyword>
<dbReference type="PROSITE" id="PS00080">
    <property type="entry name" value="MULTICOPPER_OXIDASE2"/>
    <property type="match status" value="1"/>
</dbReference>
<comment type="caution">
    <text evidence="9">The sequence shown here is derived from an EMBL/GenBank/DDBJ whole genome shotgun (WGS) entry which is preliminary data.</text>
</comment>
<dbReference type="PROSITE" id="PS00079">
    <property type="entry name" value="MULTICOPPER_OXIDASE1"/>
    <property type="match status" value="1"/>
</dbReference>
<evidence type="ECO:0000256" key="1">
    <source>
        <dbReference type="ARBA" id="ARBA00004613"/>
    </source>
</evidence>
<comment type="similarity">
    <text evidence="2">Belongs to the multicopper oxidase family.</text>
</comment>
<evidence type="ECO:0000256" key="7">
    <source>
        <dbReference type="ARBA" id="ARBA00023008"/>
    </source>
</evidence>
<dbReference type="InterPro" id="IPR002355">
    <property type="entry name" value="Cu_oxidase_Cu_BS"/>
</dbReference>
<dbReference type="SUPFAM" id="SSF49503">
    <property type="entry name" value="Cupredoxins"/>
    <property type="match status" value="1"/>
</dbReference>
<dbReference type="AlphaFoldDB" id="A0AAV5BXB9"/>
<accession>A0AAV5BXB9</accession>
<dbReference type="InterPro" id="IPR008972">
    <property type="entry name" value="Cupredoxin"/>
</dbReference>
<dbReference type="GO" id="GO:0016491">
    <property type="term" value="F:oxidoreductase activity"/>
    <property type="evidence" value="ECO:0007669"/>
    <property type="project" value="UniProtKB-KW"/>
</dbReference>
<dbReference type="InterPro" id="IPR045087">
    <property type="entry name" value="Cu-oxidase_fam"/>
</dbReference>
<dbReference type="InterPro" id="IPR033138">
    <property type="entry name" value="Cu_oxidase_CS"/>
</dbReference>
<keyword evidence="10" id="KW-1185">Reference proteome</keyword>
<evidence type="ECO:0000313" key="10">
    <source>
        <dbReference type="Proteomes" id="UP001054889"/>
    </source>
</evidence>
<evidence type="ECO:0000256" key="3">
    <source>
        <dbReference type="ARBA" id="ARBA00022525"/>
    </source>
</evidence>